<keyword evidence="8" id="KW-0472">Membrane</keyword>
<dbReference type="SMART" id="SM00116">
    <property type="entry name" value="CBS"/>
    <property type="match status" value="2"/>
</dbReference>
<evidence type="ECO:0000259" key="10">
    <source>
        <dbReference type="PROSITE" id="PS51371"/>
    </source>
</evidence>
<protein>
    <recommendedName>
        <fullName evidence="8">Quaternary amine transport ATP-binding protein</fullName>
        <ecNumber evidence="8">7.6.2.9</ecNumber>
    </recommendedName>
</protein>
<evidence type="ECO:0000313" key="12">
    <source>
        <dbReference type="Proteomes" id="UP000037688"/>
    </source>
</evidence>
<dbReference type="RefSeq" id="WP_053781665.1">
    <property type="nucleotide sequence ID" value="NZ_LITU01000060.1"/>
</dbReference>
<comment type="caution">
    <text evidence="11">The sequence shown here is derived from an EMBL/GenBank/DDBJ whole genome shotgun (WGS) entry which is preliminary data.</text>
</comment>
<gene>
    <name evidence="11" type="ORF">AMS66_15440</name>
</gene>
<dbReference type="InterPro" id="IPR051921">
    <property type="entry name" value="ABC_osmolyte_uptake_ATP-bind"/>
</dbReference>
<dbReference type="OrthoDB" id="9802264at2"/>
<feature type="domain" description="CBS" evidence="10">
    <location>
        <begin position="278"/>
        <end position="337"/>
    </location>
</feature>
<evidence type="ECO:0000256" key="8">
    <source>
        <dbReference type="RuleBase" id="RU369116"/>
    </source>
</evidence>
<evidence type="ECO:0000259" key="9">
    <source>
        <dbReference type="PROSITE" id="PS50893"/>
    </source>
</evidence>
<dbReference type="PANTHER" id="PTHR43869">
    <property type="entry name" value="GLYCINE BETAINE/PROLINE BETAINE TRANSPORT SYSTEM ATP-BINDING PROTEIN PROV"/>
    <property type="match status" value="1"/>
</dbReference>
<comment type="subunit">
    <text evidence="8">The complex is probably composed of two ATP-binding proteins, two transmembrane proteins and a solute-binding protein.</text>
</comment>
<reference evidence="11 12" key="1">
    <citation type="submission" date="2015-08" db="EMBL/GenBank/DDBJ databases">
        <title>Draft genome sequence of cellulolytic and xylanolytic Paenibacillus sp. A59, isolated from a decaying forest soil from Patagonia, Argentina.</title>
        <authorList>
            <person name="Ghio S."/>
            <person name="Caceres A.M."/>
            <person name="Talia P."/>
            <person name="Grasso D."/>
            <person name="Campos E."/>
        </authorList>
    </citation>
    <scope>NUCLEOTIDE SEQUENCE [LARGE SCALE GENOMIC DNA]</scope>
    <source>
        <strain evidence="11 12">A59</strain>
    </source>
</reference>
<keyword evidence="2 8" id="KW-0813">Transport</keyword>
<dbReference type="PATRIC" id="fig|1705561.3.peg.3149"/>
<dbReference type="SMART" id="SM00382">
    <property type="entry name" value="AAA"/>
    <property type="match status" value="1"/>
</dbReference>
<dbReference type="CDD" id="cd03294">
    <property type="entry name" value="ABC_Pro_Gly_Betaine"/>
    <property type="match status" value="1"/>
</dbReference>
<sequence length="409" mass="45648">MTILEVKNVSKLFGPQTEQGLQLLEQGWGKEKLAKEKQITVGVNRVNMEIQEGEIFVIMGLSGSGKSTLVRMFNRLIEPTSGEILVHGKDLRKMNKEQLREVRRKTISMVFQKFALFPHRTVLDNVEYGLEVQKVDKDERREKAKTSLELVGLKGWEDKMPDELSGGMQQRVGLARALANDPEVLLMDEAFSALDPLIRRDMQDELIELQDKMKKTIIFITHDLDEALRIGDRIALMKDGAVVQIGTPEEIMIQPANSYVARFVEDVDLSKVLTAAHVMRRPETITLDRGPRVALELMRERGISNLFVIDRSIKLLGVITAEDATRAMRENKVLNDILITDGPTVSPETLIHELFEIVSSAHVPLAVVGETGRLQGVIVRGALLGALSGEVAVKEELANDSQNTTSIVD</sequence>
<dbReference type="GO" id="GO:0016887">
    <property type="term" value="F:ATP hydrolysis activity"/>
    <property type="evidence" value="ECO:0007669"/>
    <property type="project" value="UniProtKB-UniRule"/>
</dbReference>
<dbReference type="PANTHER" id="PTHR43869:SF1">
    <property type="entry name" value="GLYCINE BETAINE_PROLINE BETAINE TRANSPORT SYSTEM ATP-BINDING PROTEIN PROV"/>
    <property type="match status" value="1"/>
</dbReference>
<accession>A0A0N0C491</accession>
<keyword evidence="8" id="KW-1003">Cell membrane</keyword>
<dbReference type="GO" id="GO:0005886">
    <property type="term" value="C:plasma membrane"/>
    <property type="evidence" value="ECO:0007669"/>
    <property type="project" value="UniProtKB-SubCell"/>
</dbReference>
<proteinExistence type="inferred from homology"/>
<dbReference type="AlphaFoldDB" id="A0A0N0C491"/>
<dbReference type="PROSITE" id="PS51371">
    <property type="entry name" value="CBS"/>
    <property type="match status" value="1"/>
</dbReference>
<evidence type="ECO:0000256" key="2">
    <source>
        <dbReference type="ARBA" id="ARBA00022448"/>
    </source>
</evidence>
<comment type="similarity">
    <text evidence="1 8">Belongs to the ABC transporter superfamily.</text>
</comment>
<evidence type="ECO:0000256" key="1">
    <source>
        <dbReference type="ARBA" id="ARBA00005417"/>
    </source>
</evidence>
<evidence type="ECO:0000256" key="7">
    <source>
        <dbReference type="PROSITE-ProRule" id="PRU00703"/>
    </source>
</evidence>
<dbReference type="GO" id="GO:0006970">
    <property type="term" value="P:response to osmotic stress"/>
    <property type="evidence" value="ECO:0007669"/>
    <property type="project" value="UniProtKB-ARBA"/>
</dbReference>
<evidence type="ECO:0000256" key="3">
    <source>
        <dbReference type="ARBA" id="ARBA00022741"/>
    </source>
</evidence>
<evidence type="ECO:0000313" key="11">
    <source>
        <dbReference type="EMBL" id="KOY15451.1"/>
    </source>
</evidence>
<dbReference type="GO" id="GO:0005524">
    <property type="term" value="F:ATP binding"/>
    <property type="evidence" value="ECO:0007669"/>
    <property type="project" value="UniProtKB-UniRule"/>
</dbReference>
<feature type="domain" description="ABC transporter" evidence="9">
    <location>
        <begin position="4"/>
        <end position="264"/>
    </location>
</feature>
<dbReference type="FunFam" id="3.40.50.300:FF:000201">
    <property type="entry name" value="Glycine betaine/L-proline ABC transporter ATP-binding protein"/>
    <property type="match status" value="1"/>
</dbReference>
<evidence type="ECO:0000256" key="5">
    <source>
        <dbReference type="ARBA" id="ARBA00022970"/>
    </source>
</evidence>
<keyword evidence="8" id="KW-0997">Cell inner membrane</keyword>
<dbReference type="Pfam" id="PF00005">
    <property type="entry name" value="ABC_tran"/>
    <property type="match status" value="1"/>
</dbReference>
<evidence type="ECO:0000256" key="6">
    <source>
        <dbReference type="ARBA" id="ARBA00023122"/>
    </source>
</evidence>
<dbReference type="Proteomes" id="UP000037688">
    <property type="component" value="Unassembled WGS sequence"/>
</dbReference>
<dbReference type="InterPro" id="IPR005892">
    <property type="entry name" value="Gly-betaine_transp_ATP-bd"/>
</dbReference>
<dbReference type="EC" id="7.6.2.9" evidence="8"/>
<dbReference type="GO" id="GO:0006865">
    <property type="term" value="P:amino acid transport"/>
    <property type="evidence" value="ECO:0007669"/>
    <property type="project" value="UniProtKB-UniRule"/>
</dbReference>
<evidence type="ECO:0000256" key="4">
    <source>
        <dbReference type="ARBA" id="ARBA00022840"/>
    </source>
</evidence>
<keyword evidence="6 7" id="KW-0129">CBS domain</keyword>
<dbReference type="Pfam" id="PF00571">
    <property type="entry name" value="CBS"/>
    <property type="match status" value="2"/>
</dbReference>
<keyword evidence="4 8" id="KW-0067">ATP-binding</keyword>
<keyword evidence="3 8" id="KW-0547">Nucleotide-binding</keyword>
<dbReference type="Gene3D" id="3.40.50.300">
    <property type="entry name" value="P-loop containing nucleotide triphosphate hydrolases"/>
    <property type="match status" value="1"/>
</dbReference>
<dbReference type="InterPro" id="IPR003439">
    <property type="entry name" value="ABC_transporter-like_ATP-bd"/>
</dbReference>
<keyword evidence="5" id="KW-0029">Amino-acid transport</keyword>
<name>A0A0N0C491_9BACL</name>
<comment type="subcellular location">
    <subcellularLocation>
        <location evidence="8">Cell inner membrane</location>
        <topology evidence="8">Peripheral membrane protein</topology>
    </subcellularLocation>
</comment>
<dbReference type="InterPro" id="IPR000644">
    <property type="entry name" value="CBS_dom"/>
</dbReference>
<dbReference type="InterPro" id="IPR046342">
    <property type="entry name" value="CBS_dom_sf"/>
</dbReference>
<dbReference type="SUPFAM" id="SSF54631">
    <property type="entry name" value="CBS-domain pair"/>
    <property type="match status" value="1"/>
</dbReference>
<dbReference type="NCBIfam" id="TIGR01186">
    <property type="entry name" value="proV"/>
    <property type="match status" value="1"/>
</dbReference>
<dbReference type="InterPro" id="IPR027417">
    <property type="entry name" value="P-loop_NTPase"/>
</dbReference>
<comment type="catalytic activity">
    <reaction evidence="8">
        <text>a quaternary ammonium(out) + ATP + H2O = a quaternary ammonium(in) + ADP + phosphate + H(+)</text>
        <dbReference type="Rhea" id="RHEA:11036"/>
        <dbReference type="ChEBI" id="CHEBI:15377"/>
        <dbReference type="ChEBI" id="CHEBI:15378"/>
        <dbReference type="ChEBI" id="CHEBI:30616"/>
        <dbReference type="ChEBI" id="CHEBI:35267"/>
        <dbReference type="ChEBI" id="CHEBI:43474"/>
        <dbReference type="ChEBI" id="CHEBI:456216"/>
    </reaction>
</comment>
<dbReference type="PROSITE" id="PS50893">
    <property type="entry name" value="ABC_TRANSPORTER_2"/>
    <property type="match status" value="1"/>
</dbReference>
<dbReference type="InterPro" id="IPR003593">
    <property type="entry name" value="AAA+_ATPase"/>
</dbReference>
<dbReference type="InterPro" id="IPR017871">
    <property type="entry name" value="ABC_transporter-like_CS"/>
</dbReference>
<dbReference type="GO" id="GO:0015418">
    <property type="term" value="F:ABC-type quaternary ammonium compound transporting activity"/>
    <property type="evidence" value="ECO:0007669"/>
    <property type="project" value="UniProtKB-EC"/>
</dbReference>
<organism evidence="11 12">
    <name type="scientific">Paenibacillus xylanivorans</name>
    <dbReference type="NCBI Taxonomy" id="1705561"/>
    <lineage>
        <taxon>Bacteria</taxon>
        <taxon>Bacillati</taxon>
        <taxon>Bacillota</taxon>
        <taxon>Bacilli</taxon>
        <taxon>Bacillales</taxon>
        <taxon>Paenibacillaceae</taxon>
        <taxon>Paenibacillus</taxon>
    </lineage>
</organism>
<dbReference type="PROSITE" id="PS00211">
    <property type="entry name" value="ABC_TRANSPORTER_1"/>
    <property type="match status" value="1"/>
</dbReference>
<dbReference type="GO" id="GO:0031460">
    <property type="term" value="P:glycine betaine transport"/>
    <property type="evidence" value="ECO:0007669"/>
    <property type="project" value="InterPro"/>
</dbReference>
<dbReference type="Gene3D" id="3.10.580.10">
    <property type="entry name" value="CBS-domain"/>
    <property type="match status" value="1"/>
</dbReference>
<dbReference type="SUPFAM" id="SSF52540">
    <property type="entry name" value="P-loop containing nucleoside triphosphate hydrolases"/>
    <property type="match status" value="1"/>
</dbReference>
<dbReference type="EMBL" id="LITU01000060">
    <property type="protein sequence ID" value="KOY15451.1"/>
    <property type="molecule type" value="Genomic_DNA"/>
</dbReference>
<keyword evidence="12" id="KW-1185">Reference proteome</keyword>